<organism evidence="1 2">
    <name type="scientific">Micromonospora cathayae</name>
    <dbReference type="NCBI Taxonomy" id="3028804"/>
    <lineage>
        <taxon>Bacteria</taxon>
        <taxon>Bacillati</taxon>
        <taxon>Actinomycetota</taxon>
        <taxon>Actinomycetes</taxon>
        <taxon>Micromonosporales</taxon>
        <taxon>Micromonosporaceae</taxon>
        <taxon>Micromonospora</taxon>
    </lineage>
</organism>
<gene>
    <name evidence="1" type="ORF">PVK37_20770</name>
</gene>
<keyword evidence="2" id="KW-1185">Reference proteome</keyword>
<protein>
    <submittedName>
        <fullName evidence="1">Uncharacterized protein</fullName>
    </submittedName>
</protein>
<accession>A0ABY7ZIW6</accession>
<dbReference type="RefSeq" id="WP_275029248.1">
    <property type="nucleotide sequence ID" value="NZ_CP118615.1"/>
</dbReference>
<sequence>MARSKTMTYEIDGDNFLGDMLSGVLGSVVPGILSESQEAELANELLEVSSEEELEEFLGDLFNSAVRGISNFAKSDVGQAVIDGAKTLVKKGLPAVGGALGSFVAPGIGTTIGTRLGTMASGLINELPVEVEPQELDHEVAKRIVQIGAEAARQASRLAPSGEPPTSVASKAIVNAVSKIAPAALVQTRVRPRRRQFGEFMIDGSVSASRREGRWQRRGQNIVLLDV</sequence>
<reference evidence="1 2" key="1">
    <citation type="submission" date="2023-02" db="EMBL/GenBank/DDBJ databases">
        <authorList>
            <person name="Mo P."/>
        </authorList>
    </citation>
    <scope>NUCLEOTIDE SEQUENCE [LARGE SCALE GENOMIC DNA]</scope>
    <source>
        <strain evidence="1 2">HUAS 3</strain>
    </source>
</reference>
<dbReference type="EMBL" id="CP118615">
    <property type="protein sequence ID" value="WDZ82900.1"/>
    <property type="molecule type" value="Genomic_DNA"/>
</dbReference>
<evidence type="ECO:0000313" key="1">
    <source>
        <dbReference type="EMBL" id="WDZ82900.1"/>
    </source>
</evidence>
<proteinExistence type="predicted"/>
<dbReference type="Proteomes" id="UP001219605">
    <property type="component" value="Chromosome"/>
</dbReference>
<evidence type="ECO:0000313" key="2">
    <source>
        <dbReference type="Proteomes" id="UP001219605"/>
    </source>
</evidence>
<name>A0ABY7ZIW6_9ACTN</name>